<evidence type="ECO:0000256" key="1">
    <source>
        <dbReference type="ARBA" id="ARBA00023002"/>
    </source>
</evidence>
<dbReference type="GO" id="GO:0016491">
    <property type="term" value="F:oxidoreductase activity"/>
    <property type="evidence" value="ECO:0007669"/>
    <property type="project" value="UniProtKB-KW"/>
</dbReference>
<name>A0A7T6Z6A9_9BACI</name>
<dbReference type="EMBL" id="CP054705">
    <property type="protein sequence ID" value="QQK77731.1"/>
    <property type="molecule type" value="Genomic_DNA"/>
</dbReference>
<accession>A0A7T6Z6A9</accession>
<dbReference type="CDD" id="cd00207">
    <property type="entry name" value="fer2"/>
    <property type="match status" value="1"/>
</dbReference>
<dbReference type="InterPro" id="IPR042204">
    <property type="entry name" value="2Fe-2S-bd_N"/>
</dbReference>
<dbReference type="InterPro" id="IPR036010">
    <property type="entry name" value="2Fe-2S_ferredoxin-like_sf"/>
</dbReference>
<dbReference type="Proteomes" id="UP000595823">
    <property type="component" value="Chromosome"/>
</dbReference>
<gene>
    <name evidence="2" type="ORF">HUG15_20515</name>
</gene>
<dbReference type="RefSeq" id="WP_200125358.1">
    <property type="nucleotide sequence ID" value="NZ_CP054705.1"/>
</dbReference>
<reference evidence="2 3" key="1">
    <citation type="submission" date="2020-06" db="EMBL/GenBank/DDBJ databases">
        <title>Genomic analysis of Salicibibacter sp. NKC5-3.</title>
        <authorList>
            <person name="Oh Y.J."/>
        </authorList>
    </citation>
    <scope>NUCLEOTIDE SEQUENCE [LARGE SCALE GENOMIC DNA]</scope>
    <source>
        <strain evidence="2 3">NKC5-3</strain>
    </source>
</reference>
<dbReference type="KEGG" id="scia:HUG15_20515"/>
<keyword evidence="3" id="KW-1185">Reference proteome</keyword>
<dbReference type="GO" id="GO:0051536">
    <property type="term" value="F:iron-sulfur cluster binding"/>
    <property type="evidence" value="ECO:0007669"/>
    <property type="project" value="InterPro"/>
</dbReference>
<protein>
    <submittedName>
        <fullName evidence="2">(2Fe-2S)-binding protein</fullName>
    </submittedName>
</protein>
<evidence type="ECO:0000313" key="2">
    <source>
        <dbReference type="EMBL" id="QQK77731.1"/>
    </source>
</evidence>
<dbReference type="SUPFAM" id="SSF54292">
    <property type="entry name" value="2Fe-2S ferredoxin-like"/>
    <property type="match status" value="1"/>
</dbReference>
<organism evidence="2 3">
    <name type="scientific">Salicibibacter cibarius</name>
    <dbReference type="NCBI Taxonomy" id="2743000"/>
    <lineage>
        <taxon>Bacteria</taxon>
        <taxon>Bacillati</taxon>
        <taxon>Bacillota</taxon>
        <taxon>Bacilli</taxon>
        <taxon>Bacillales</taxon>
        <taxon>Bacillaceae</taxon>
        <taxon>Salicibibacter</taxon>
    </lineage>
</organism>
<proteinExistence type="predicted"/>
<keyword evidence="1" id="KW-0560">Oxidoreductase</keyword>
<dbReference type="Gene3D" id="3.10.20.440">
    <property type="entry name" value="2Fe-2S iron-sulphur cluster binding domain, sarcosine oxidase, alpha subunit, N-terminal domain"/>
    <property type="match status" value="1"/>
</dbReference>
<evidence type="ECO:0000313" key="3">
    <source>
        <dbReference type="Proteomes" id="UP000595823"/>
    </source>
</evidence>
<dbReference type="Pfam" id="PF13510">
    <property type="entry name" value="Fer2_4"/>
    <property type="match status" value="1"/>
</dbReference>
<sequence length="112" mass="12406">MNKRIHTHPVLDDLPLKGEITFSFNGETLSAHKGDTIATALLANQIRTLRYHEESGSPRGIYCNIGHCFECRVTVNDYPGVRACLTLIEEDMVITSGEKLSQPLKQGGEKHA</sequence>
<dbReference type="InterPro" id="IPR001041">
    <property type="entry name" value="2Fe-2S_ferredoxin-type"/>
</dbReference>
<dbReference type="AlphaFoldDB" id="A0A7T6Z6A9"/>